<dbReference type="Pfam" id="PF00078">
    <property type="entry name" value="RVT_1"/>
    <property type="match status" value="1"/>
</dbReference>
<dbReference type="EMBL" id="JAMKFB020000389">
    <property type="protein sequence ID" value="KAL0149648.1"/>
    <property type="molecule type" value="Genomic_DNA"/>
</dbReference>
<evidence type="ECO:0000256" key="1">
    <source>
        <dbReference type="SAM" id="MobiDB-lite"/>
    </source>
</evidence>
<comment type="caution">
    <text evidence="3">The sequence shown here is derived from an EMBL/GenBank/DDBJ whole genome shotgun (WGS) entry which is preliminary data.</text>
</comment>
<evidence type="ECO:0000313" key="4">
    <source>
        <dbReference type="Proteomes" id="UP001529510"/>
    </source>
</evidence>
<protein>
    <recommendedName>
        <fullName evidence="2">Reverse transcriptase domain-containing protein</fullName>
    </recommendedName>
</protein>
<gene>
    <name evidence="3" type="ORF">M9458_055047</name>
</gene>
<accession>A0ABD0MHF8</accession>
<proteinExistence type="predicted"/>
<organism evidence="3 4">
    <name type="scientific">Cirrhinus mrigala</name>
    <name type="common">Mrigala</name>
    <dbReference type="NCBI Taxonomy" id="683832"/>
    <lineage>
        <taxon>Eukaryota</taxon>
        <taxon>Metazoa</taxon>
        <taxon>Chordata</taxon>
        <taxon>Craniata</taxon>
        <taxon>Vertebrata</taxon>
        <taxon>Euteleostomi</taxon>
        <taxon>Actinopterygii</taxon>
        <taxon>Neopterygii</taxon>
        <taxon>Teleostei</taxon>
        <taxon>Ostariophysi</taxon>
        <taxon>Cypriniformes</taxon>
        <taxon>Cyprinidae</taxon>
        <taxon>Labeoninae</taxon>
        <taxon>Labeonini</taxon>
        <taxon>Cirrhinus</taxon>
    </lineage>
</organism>
<evidence type="ECO:0000259" key="2">
    <source>
        <dbReference type="PROSITE" id="PS50878"/>
    </source>
</evidence>
<dbReference type="PROSITE" id="PS50878">
    <property type="entry name" value="RT_POL"/>
    <property type="match status" value="1"/>
</dbReference>
<feature type="compositionally biased region" description="Basic and acidic residues" evidence="1">
    <location>
        <begin position="550"/>
        <end position="574"/>
    </location>
</feature>
<keyword evidence="4" id="KW-1185">Reference proteome</keyword>
<dbReference type="InterPro" id="IPR000477">
    <property type="entry name" value="RT_dom"/>
</dbReference>
<feature type="non-terminal residue" evidence="3">
    <location>
        <position position="1611"/>
    </location>
</feature>
<name>A0ABD0MHF8_CIRMR</name>
<feature type="region of interest" description="Disordered" evidence="1">
    <location>
        <begin position="538"/>
        <end position="614"/>
    </location>
</feature>
<reference evidence="3 4" key="1">
    <citation type="submission" date="2024-05" db="EMBL/GenBank/DDBJ databases">
        <title>Genome sequencing and assembly of Indian major carp, Cirrhinus mrigala (Hamilton, 1822).</title>
        <authorList>
            <person name="Mohindra V."/>
            <person name="Chowdhury L.M."/>
            <person name="Lal K."/>
            <person name="Jena J.K."/>
        </authorList>
    </citation>
    <scope>NUCLEOTIDE SEQUENCE [LARGE SCALE GENOMIC DNA]</scope>
    <source>
        <strain evidence="3">CM1030</strain>
        <tissue evidence="3">Blood</tissue>
    </source>
</reference>
<dbReference type="Proteomes" id="UP001529510">
    <property type="component" value="Unassembled WGS sequence"/>
</dbReference>
<dbReference type="PANTHER" id="PTHR19446">
    <property type="entry name" value="REVERSE TRANSCRIPTASES"/>
    <property type="match status" value="1"/>
</dbReference>
<evidence type="ECO:0000313" key="3">
    <source>
        <dbReference type="EMBL" id="KAL0149648.1"/>
    </source>
</evidence>
<dbReference type="CDD" id="cd01650">
    <property type="entry name" value="RT_nLTR_like"/>
    <property type="match status" value="1"/>
</dbReference>
<sequence length="1611" mass="184824">MAMEVIIRASKWVVGGERLQGNQRLPPIRAYMDDLTTLTTTVPCTKRLLEKLYQNITWVRMKLKPNKCRSISIVKGQVTDQRFYVGGTPVPTVLEMPVKSLGRWYDAKLKDTEQFEQIKIDTSMYMERINKTLLPGKLKVWCFQFGILPRLLWPLTVYEIPITKVEKVERLISIQLKQWLGIPRCLSSVGLYGYGKLELPFTGLVEEFKCTKARLVMTITESDDAVVRAAAPRVVSGRKWNPSEAVQSAKSALYFRDVVGQVQHGRAGFGLFPKTPLWHKATSVQKRQLVVEEVRRQEEGERHAKAVSMAKQGRWTNWEGLEKKRLSWRDIWQMEGARLSFVLRATYDLLPSPQNLKEWYGEDPACSLCKVPASLRHILSGCTTSLTQGRYTWRHNQVLRELAAILEQKRTTTNNLPQTLIGQVNFINFVPAGQRQEHRTISKDVSILQSARDWKLEVDLDKKLVFPPEIVATTLRPDMVLWSPTTKLAYVVELTVPWEEGVEEAYERKKNKYSDLAAEASQNGWKISIFPVEVHQGRKKCLKTTNPGPRIDRILSGKRLSQSDETQRQEETHSPQRISTPGNEEEVSGRTTSPRQQPAHRKKENMQGRKPLVKWPKSNSKEWETINTELSLILSNIIGSAEKKLEMMGDLIYRYGEEKCGVKEQERKNDMLPTPKSRRLQEIQQLVKERRRLKKLWRKATVEDREGINFLQEDLKHRLSKLRRAESLRIRRKKKEKARTDFYKDPFKFVKGICTKEKSGSLKTSKDQVEEHLRTIYTDEKKDEPIVVPTDIPPISPPQHQFDISPPKLKEVRQAVKKARSASAPGPNGVPYSVYKNAPDVLKILWKNMKVAWDKQVIPKAWRRAGGVFIPKEKNSTTIEQFRQINLLNIEGKIFFSVLAQRLTQYLKQNHFIDTSIQKAGIAGFSGCLEHNSIIWHQIQSAKREGKDLHVLFLDLANAYGSIPHSFLWAAFDFFQVPTKITNLVKHYFQDLQFCLTTSGFTTSWQPLEVGIMAGCTISPLAFTMAMEVIIRASKWVVGGERLQGNQRLPPIRAYMDDLTTLTTTVPCTKRLLEKLYQNITWVRMKLKPNKCRSISIVKGQVTDQRFYVGGTPVPTVLEMPVKSLGRWYDAKLKDTEQFEQIKIDTSMYMERINKTLLPGKLKVWCFQFGILPRLLWPLTVYEIPITKVEKVERLISIQLKQWLGIPRCLSSVGLYGYGKLELPFTGLVEEFKCTKARLVMTITESDDAVVRAAAPRVVSGRKWNPSEAVQSAKSALYFRDVVGQVQHGRAGFGLFPKTPLWHKATSVQKRQLVVEEVRRQEEGERHAKAVSMAKQGRWTNWEGLEKKRLSWRDIWQMEGARLSFVLRATYDLLPSPQNLKEWYGEDPACSLCKVPASLRHILSGCTTSLTQGRYTWRHNQVLRELAAILEQKRTTTNNLPQTLIGQVNFINFVPAGQRQEHRTISKDVSILQSARDWKLEVDLDKKLVFPPEIVATTLRPDMVLWSPTTKLAYVVELTVPWEEGVEEAYERKKNKYSDLAAEASQNGWKISIFPVEVGCRGFVATSTTSLLRKIGVKGRSLQQAIKSISIIAEKSSNWLWIKRKDPIWAA</sequence>
<feature type="domain" description="Reverse transcriptase" evidence="2">
    <location>
        <begin position="851"/>
        <end position="1133"/>
    </location>
</feature>